<name>A0A382EY59_9ZZZZ</name>
<dbReference type="EMBL" id="UINC01046836">
    <property type="protein sequence ID" value="SVB55345.1"/>
    <property type="molecule type" value="Genomic_DNA"/>
</dbReference>
<protein>
    <recommendedName>
        <fullName evidence="4">Membrane protein insertase YidC</fullName>
    </recommendedName>
</protein>
<keyword evidence="2" id="KW-1133">Transmembrane helix</keyword>
<evidence type="ECO:0008006" key="4">
    <source>
        <dbReference type="Google" id="ProtNLM"/>
    </source>
</evidence>
<feature type="transmembrane region" description="Helical" evidence="2">
    <location>
        <begin position="6"/>
        <end position="23"/>
    </location>
</feature>
<keyword evidence="2" id="KW-0472">Membrane</keyword>
<organism evidence="3">
    <name type="scientific">marine metagenome</name>
    <dbReference type="NCBI Taxonomy" id="408172"/>
    <lineage>
        <taxon>unclassified sequences</taxon>
        <taxon>metagenomes</taxon>
        <taxon>ecological metagenomes</taxon>
    </lineage>
</organism>
<reference evidence="3" key="1">
    <citation type="submission" date="2018-05" db="EMBL/GenBank/DDBJ databases">
        <authorList>
            <person name="Lanie J.A."/>
            <person name="Ng W.-L."/>
            <person name="Kazmierczak K.M."/>
            <person name="Andrzejewski T.M."/>
            <person name="Davidsen T.M."/>
            <person name="Wayne K.J."/>
            <person name="Tettelin H."/>
            <person name="Glass J.I."/>
            <person name="Rusch D."/>
            <person name="Podicherti R."/>
            <person name="Tsui H.-C.T."/>
            <person name="Winkler M.E."/>
        </authorList>
    </citation>
    <scope>NUCLEOTIDE SEQUENCE</scope>
</reference>
<evidence type="ECO:0000256" key="1">
    <source>
        <dbReference type="SAM" id="MobiDB-lite"/>
    </source>
</evidence>
<accession>A0A382EY59</accession>
<sequence>MDRNTITAFLFIAIILILYPLYLEFITPEKIKTPDGNIQTSSQHEITTEKTTEKIETENAKERAVDRYAVYDLPAEEKNITINSNLYRATVSTLGGGSIVSFRLKHHLLKN</sequence>
<proteinExistence type="predicted"/>
<dbReference type="AlphaFoldDB" id="A0A382EY59"/>
<feature type="non-terminal residue" evidence="3">
    <location>
        <position position="111"/>
    </location>
</feature>
<feature type="region of interest" description="Disordered" evidence="1">
    <location>
        <begin position="35"/>
        <end position="54"/>
    </location>
</feature>
<gene>
    <name evidence="3" type="ORF">METZ01_LOCUS208199</name>
</gene>
<evidence type="ECO:0000313" key="3">
    <source>
        <dbReference type="EMBL" id="SVB55345.1"/>
    </source>
</evidence>
<evidence type="ECO:0000256" key="2">
    <source>
        <dbReference type="SAM" id="Phobius"/>
    </source>
</evidence>
<keyword evidence="2" id="KW-0812">Transmembrane</keyword>